<reference evidence="2 3" key="1">
    <citation type="submission" date="2020-08" db="EMBL/GenBank/DDBJ databases">
        <authorList>
            <person name="Ramaprasad A."/>
        </authorList>
    </citation>
    <scope>NUCLEOTIDE SEQUENCE [LARGE SCALE GENOMIC DNA]</scope>
</reference>
<organism evidence="2 3">
    <name type="scientific">Plasmodium vinckei lentum</name>
    <dbReference type="NCBI Taxonomy" id="138297"/>
    <lineage>
        <taxon>Eukaryota</taxon>
        <taxon>Sar</taxon>
        <taxon>Alveolata</taxon>
        <taxon>Apicomplexa</taxon>
        <taxon>Aconoidasida</taxon>
        <taxon>Haemosporida</taxon>
        <taxon>Plasmodiidae</taxon>
        <taxon>Plasmodium</taxon>
        <taxon>Plasmodium (Vinckeia)</taxon>
    </lineage>
</organism>
<feature type="signal peptide" evidence="1">
    <location>
        <begin position="1"/>
        <end position="19"/>
    </location>
</feature>
<accession>A0A6V7S4C9</accession>
<dbReference type="InterPro" id="IPR021689">
    <property type="entry name" value="DUF3271"/>
</dbReference>
<dbReference type="EMBL" id="LR865371">
    <property type="protein sequence ID" value="CAD2091822.1"/>
    <property type="molecule type" value="Genomic_DNA"/>
</dbReference>
<gene>
    <name evidence="2" type="ORF">PVLDE_0902680</name>
</gene>
<proteinExistence type="predicted"/>
<name>A0A6V7S4C9_PLAVN</name>
<dbReference type="AlphaFoldDB" id="A0A6V7S4C9"/>
<sequence length="256" mass="29898">MRNIIWSFFLLVIFSNVKAATLQDANNSGPQSVGYVSVAQPIIAFEHVETSHIPYINIINDTVRNGSENMKYPYEGGKYHWVITDFVIFIDNSSQSLKTKLSEDDKEVLTKGSAYFIVYIRDNIKHLVSQYMHKYDFKKRSFRIIMRLAKHLKGLIYDKFDHDLEQDLIKYERGPENEEFHKKAKEYFELLVNNSAMNFKGYFIKIGEDGTDMDLCKNNSLYFDINIRKNKGFCKYELKSLEPEIAESVANLIRNP</sequence>
<evidence type="ECO:0000313" key="2">
    <source>
        <dbReference type="EMBL" id="CAD2091822.1"/>
    </source>
</evidence>
<keyword evidence="1" id="KW-0732">Signal</keyword>
<protein>
    <submittedName>
        <fullName evidence="2">Fam-d protein</fullName>
    </submittedName>
</protein>
<dbReference type="VEuPathDB" id="PlasmoDB:PVLDE_0902680"/>
<evidence type="ECO:0000313" key="3">
    <source>
        <dbReference type="Proteomes" id="UP000515308"/>
    </source>
</evidence>
<feature type="chain" id="PRO_5027542470" evidence="1">
    <location>
        <begin position="20"/>
        <end position="256"/>
    </location>
</feature>
<evidence type="ECO:0000256" key="1">
    <source>
        <dbReference type="SAM" id="SignalP"/>
    </source>
</evidence>
<dbReference type="Pfam" id="PF11675">
    <property type="entry name" value="DUF3271"/>
    <property type="match status" value="1"/>
</dbReference>
<dbReference type="Proteomes" id="UP000515308">
    <property type="component" value="Chromosome PVLDE_09"/>
</dbReference>